<feature type="region of interest" description="Disordered" evidence="5">
    <location>
        <begin position="144"/>
        <end position="174"/>
    </location>
</feature>
<feature type="compositionally biased region" description="Polar residues" evidence="5">
    <location>
        <begin position="328"/>
        <end position="342"/>
    </location>
</feature>
<dbReference type="AlphaFoldDB" id="A8N0S2"/>
<dbReference type="eggNOG" id="ENOG502S1PS">
    <property type="taxonomic scope" value="Eukaryota"/>
</dbReference>
<dbReference type="GeneID" id="6004902"/>
<feature type="region of interest" description="Disordered" evidence="5">
    <location>
        <begin position="1"/>
        <end position="67"/>
    </location>
</feature>
<sequence length="423" mass="45799">MSASTIARWNAIPLTRPDPEPSSSNNLKRPRQEDDSQPKYGDDDDDISIISRTPSPPPPDAMDVDKYDEYVRRPVREVVTVDTKIRPDNRGFAMLMKMGWSEGQPLGLSEGARVDPIPFQLKNDSTGIGKVTRDVEMIETTVSQRRELDSERQQKETEDQRRIREASRGGSSHLMVEAAARKAAVESEISQTLKPFYCSLCDKQFKNVSQYDEHTNSYAHHHKARLRDMQANARPVSQEEIDKRKEKERKREEKELRKMAKAAGIKMPKSSAAQPTASSSSLAPVTVPNLAPSSALGTPIQKGGWGTVSGGTVAQGGFKKTGWAAVGSASSDPAPQRPSSSGWAPASVAPSTQGTSGFKTSGWTSVGPGPAAPSNPSPPPIVSTAPPNERAASSNEPSGSSTAQPVRTGWQQFNSSLKGRGRR</sequence>
<dbReference type="STRING" id="240176.A8N0S2"/>
<feature type="compositionally biased region" description="Pro residues" evidence="5">
    <location>
        <begin position="370"/>
        <end position="381"/>
    </location>
</feature>
<dbReference type="OrthoDB" id="4822at2759"/>
<name>A8N0S2_COPC7</name>
<feature type="compositionally biased region" description="Low complexity" evidence="5">
    <location>
        <begin position="270"/>
        <end position="283"/>
    </location>
</feature>
<dbReference type="InterPro" id="IPR036236">
    <property type="entry name" value="Znf_C2H2_sf"/>
</dbReference>
<protein>
    <recommendedName>
        <fullName evidence="10">G-patch domain-containing protein</fullName>
    </recommendedName>
</protein>
<feature type="compositionally biased region" description="Basic and acidic residues" evidence="5">
    <location>
        <begin position="240"/>
        <end position="258"/>
    </location>
</feature>
<evidence type="ECO:0000256" key="5">
    <source>
        <dbReference type="SAM" id="MobiDB-lite"/>
    </source>
</evidence>
<dbReference type="SUPFAM" id="SSF57667">
    <property type="entry name" value="beta-beta-alpha zinc fingers"/>
    <property type="match status" value="1"/>
</dbReference>
<dbReference type="SMART" id="SM00451">
    <property type="entry name" value="ZnF_U1"/>
    <property type="match status" value="1"/>
</dbReference>
<dbReference type="RefSeq" id="XP_001828473.2">
    <property type="nucleotide sequence ID" value="XM_001828421.2"/>
</dbReference>
<dbReference type="EMBL" id="AACS02000001">
    <property type="protein sequence ID" value="EAU93306.2"/>
    <property type="molecule type" value="Genomic_DNA"/>
</dbReference>
<dbReference type="Pfam" id="PF12171">
    <property type="entry name" value="zf-C2H2_jaz"/>
    <property type="match status" value="1"/>
</dbReference>
<accession>A8N0S2</accession>
<feature type="compositionally biased region" description="Basic and acidic residues" evidence="5">
    <location>
        <begin position="30"/>
        <end position="41"/>
    </location>
</feature>
<dbReference type="HOGENOM" id="CLU_032847_1_0_1"/>
<dbReference type="VEuPathDB" id="FungiDB:CC1G_08619"/>
<dbReference type="InParanoid" id="A8N0S2"/>
<dbReference type="InterPro" id="IPR003604">
    <property type="entry name" value="Matrin/U1-like-C_Znf_C2H2"/>
</dbReference>
<evidence type="ECO:0000259" key="6">
    <source>
        <dbReference type="PROSITE" id="PS50157"/>
    </source>
</evidence>
<dbReference type="PANTHER" id="PTHR47251:SF1">
    <property type="entry name" value="FINGER DOMAIN PROTEIN, PUTATIVE (AFU_ORTHOLOGUE AFUA_3G04180)-RELATED"/>
    <property type="match status" value="1"/>
</dbReference>
<feature type="region of interest" description="Disordered" evidence="5">
    <location>
        <begin position="230"/>
        <end position="423"/>
    </location>
</feature>
<feature type="compositionally biased region" description="Polar residues" evidence="5">
    <location>
        <begin position="391"/>
        <end position="417"/>
    </location>
</feature>
<dbReference type="PROSITE" id="PS00028">
    <property type="entry name" value="ZINC_FINGER_C2H2_1"/>
    <property type="match status" value="1"/>
</dbReference>
<dbReference type="SMART" id="SM00443">
    <property type="entry name" value="G_patch"/>
    <property type="match status" value="1"/>
</dbReference>
<comment type="caution">
    <text evidence="8">The sequence shown here is derived from an EMBL/GenBank/DDBJ whole genome shotgun (WGS) entry which is preliminary data.</text>
</comment>
<keyword evidence="3" id="KW-0862">Zinc</keyword>
<proteinExistence type="predicted"/>
<evidence type="ECO:0000256" key="4">
    <source>
        <dbReference type="PROSITE-ProRule" id="PRU00042"/>
    </source>
</evidence>
<dbReference type="PANTHER" id="PTHR47251">
    <property type="entry name" value="FINGER DOMAIN PROTEIN, PUTATIVE (AFU_ORTHOLOGUE AFUA_3G04180)-RELATED"/>
    <property type="match status" value="1"/>
</dbReference>
<dbReference type="KEGG" id="cci:CC1G_08619"/>
<evidence type="ECO:0000256" key="1">
    <source>
        <dbReference type="ARBA" id="ARBA00022723"/>
    </source>
</evidence>
<reference evidence="8 9" key="1">
    <citation type="journal article" date="2010" name="Proc. Natl. Acad. Sci. U.S.A.">
        <title>Insights into evolution of multicellular fungi from the assembled chromosomes of the mushroom Coprinopsis cinerea (Coprinus cinereus).</title>
        <authorList>
            <person name="Stajich J.E."/>
            <person name="Wilke S.K."/>
            <person name="Ahren D."/>
            <person name="Au C.H."/>
            <person name="Birren B.W."/>
            <person name="Borodovsky M."/>
            <person name="Burns C."/>
            <person name="Canback B."/>
            <person name="Casselton L.A."/>
            <person name="Cheng C.K."/>
            <person name="Deng J."/>
            <person name="Dietrich F.S."/>
            <person name="Fargo D.C."/>
            <person name="Farman M.L."/>
            <person name="Gathman A.C."/>
            <person name="Goldberg J."/>
            <person name="Guigo R."/>
            <person name="Hoegger P.J."/>
            <person name="Hooker J.B."/>
            <person name="Huggins A."/>
            <person name="James T.Y."/>
            <person name="Kamada T."/>
            <person name="Kilaru S."/>
            <person name="Kodira C."/>
            <person name="Kues U."/>
            <person name="Kupfer D."/>
            <person name="Kwan H.S."/>
            <person name="Lomsadze A."/>
            <person name="Li W."/>
            <person name="Lilly W.W."/>
            <person name="Ma L.J."/>
            <person name="Mackey A.J."/>
            <person name="Manning G."/>
            <person name="Martin F."/>
            <person name="Muraguchi H."/>
            <person name="Natvig D.O."/>
            <person name="Palmerini H."/>
            <person name="Ramesh M.A."/>
            <person name="Rehmeyer C.J."/>
            <person name="Roe B.A."/>
            <person name="Shenoy N."/>
            <person name="Stanke M."/>
            <person name="Ter-Hovhannisyan V."/>
            <person name="Tunlid A."/>
            <person name="Velagapudi R."/>
            <person name="Vision T.J."/>
            <person name="Zeng Q."/>
            <person name="Zolan M.E."/>
            <person name="Pukkila P.J."/>
        </authorList>
    </citation>
    <scope>NUCLEOTIDE SEQUENCE [LARGE SCALE GENOMIC DNA]</scope>
    <source>
        <strain evidence="9">Okayama-7 / 130 / ATCC MYA-4618 / FGSC 9003</strain>
    </source>
</reference>
<dbReference type="GO" id="GO:0003676">
    <property type="term" value="F:nucleic acid binding"/>
    <property type="evidence" value="ECO:0007669"/>
    <property type="project" value="InterPro"/>
</dbReference>
<dbReference type="Proteomes" id="UP000001861">
    <property type="component" value="Unassembled WGS sequence"/>
</dbReference>
<dbReference type="InterPro" id="IPR013087">
    <property type="entry name" value="Znf_C2H2_type"/>
</dbReference>
<evidence type="ECO:0000259" key="7">
    <source>
        <dbReference type="PROSITE" id="PS50174"/>
    </source>
</evidence>
<dbReference type="PROSITE" id="PS50157">
    <property type="entry name" value="ZINC_FINGER_C2H2_2"/>
    <property type="match status" value="1"/>
</dbReference>
<gene>
    <name evidence="8" type="ORF">CC1G_08619</name>
</gene>
<dbReference type="InterPro" id="IPR000467">
    <property type="entry name" value="G_patch_dom"/>
</dbReference>
<dbReference type="Pfam" id="PF01585">
    <property type="entry name" value="G-patch"/>
    <property type="match status" value="1"/>
</dbReference>
<feature type="compositionally biased region" description="Basic and acidic residues" evidence="5">
    <location>
        <begin position="144"/>
        <end position="167"/>
    </location>
</feature>
<dbReference type="PROSITE" id="PS50174">
    <property type="entry name" value="G_PATCH"/>
    <property type="match status" value="1"/>
</dbReference>
<dbReference type="Gene3D" id="3.30.160.60">
    <property type="entry name" value="Classic Zinc Finger"/>
    <property type="match status" value="1"/>
</dbReference>
<evidence type="ECO:0000256" key="2">
    <source>
        <dbReference type="ARBA" id="ARBA00022771"/>
    </source>
</evidence>
<evidence type="ECO:0000256" key="3">
    <source>
        <dbReference type="ARBA" id="ARBA00022833"/>
    </source>
</evidence>
<evidence type="ECO:0000313" key="9">
    <source>
        <dbReference type="Proteomes" id="UP000001861"/>
    </source>
</evidence>
<dbReference type="GO" id="GO:0008270">
    <property type="term" value="F:zinc ion binding"/>
    <property type="evidence" value="ECO:0007669"/>
    <property type="project" value="UniProtKB-KW"/>
</dbReference>
<keyword evidence="9" id="KW-1185">Reference proteome</keyword>
<keyword evidence="2 4" id="KW-0863">Zinc-finger</keyword>
<evidence type="ECO:0000313" key="8">
    <source>
        <dbReference type="EMBL" id="EAU93306.2"/>
    </source>
</evidence>
<feature type="domain" description="C2H2-type" evidence="6">
    <location>
        <begin position="196"/>
        <end position="225"/>
    </location>
</feature>
<feature type="compositionally biased region" description="Polar residues" evidence="5">
    <location>
        <begin position="349"/>
        <end position="364"/>
    </location>
</feature>
<keyword evidence="1" id="KW-0479">Metal-binding</keyword>
<organism evidence="8 9">
    <name type="scientific">Coprinopsis cinerea (strain Okayama-7 / 130 / ATCC MYA-4618 / FGSC 9003)</name>
    <name type="common">Inky cap fungus</name>
    <name type="synonym">Hormographiella aspergillata</name>
    <dbReference type="NCBI Taxonomy" id="240176"/>
    <lineage>
        <taxon>Eukaryota</taxon>
        <taxon>Fungi</taxon>
        <taxon>Dikarya</taxon>
        <taxon>Basidiomycota</taxon>
        <taxon>Agaricomycotina</taxon>
        <taxon>Agaricomycetes</taxon>
        <taxon>Agaricomycetidae</taxon>
        <taxon>Agaricales</taxon>
        <taxon>Agaricineae</taxon>
        <taxon>Psathyrellaceae</taxon>
        <taxon>Coprinopsis</taxon>
    </lineage>
</organism>
<dbReference type="OMA" id="INQDVRM"/>
<dbReference type="InterPro" id="IPR022755">
    <property type="entry name" value="Znf_C2H2_jaz"/>
</dbReference>
<feature type="domain" description="G-patch" evidence="7">
    <location>
        <begin position="87"/>
        <end position="133"/>
    </location>
</feature>
<evidence type="ECO:0008006" key="10">
    <source>
        <dbReference type="Google" id="ProtNLM"/>
    </source>
</evidence>